<evidence type="ECO:0000313" key="2">
    <source>
        <dbReference type="EMBL" id="CAD9084002.1"/>
    </source>
</evidence>
<dbReference type="Pfam" id="PF11069">
    <property type="entry name" value="CFAP298"/>
    <property type="match status" value="1"/>
</dbReference>
<dbReference type="PANTHER" id="PTHR13238:SF0">
    <property type="entry name" value="CILIA- AND FLAGELLA-ASSOCIATED PROTEIN 298"/>
    <property type="match status" value="1"/>
</dbReference>
<dbReference type="GO" id="GO:0003352">
    <property type="term" value="P:regulation of cilium movement"/>
    <property type="evidence" value="ECO:0007669"/>
    <property type="project" value="InterPro"/>
</dbReference>
<sequence length="277" mass="31557">MFLKVKKDESDLFLHETSVDTAIDDAILDIVHIWNSRIRLRELLSQCRDLVKYGVAHSQEEIEKLQQQMENVTMVDKSEIKDPSGLRIGQAPKNRDQIAKILDEAAELLKADMANKRVVLKKTDLEEAFQNIDGVLKIAYPMGLPKYDPIEQLLHDDSWSSKEFHDGETSTLWFAGKQLHRGKKLSDNKSIGRNEKTTIIAKLQKKGGGAPAREPIVDPTLQKQLMSHYFKQQEESQKALGDDDIDYFNSEWANPKGLKNSFQGINSNISWKPSGRR</sequence>
<comment type="similarity">
    <text evidence="1">Belongs to the CFAP298 family.</text>
</comment>
<organism evidence="3">
    <name type="scientific">Percolomonas cosmopolitus</name>
    <dbReference type="NCBI Taxonomy" id="63605"/>
    <lineage>
        <taxon>Eukaryota</taxon>
        <taxon>Discoba</taxon>
        <taxon>Heterolobosea</taxon>
        <taxon>Tetramitia</taxon>
        <taxon>Eutetramitia</taxon>
        <taxon>Percolomonadidae</taxon>
        <taxon>Percolomonas</taxon>
    </lineage>
</organism>
<reference evidence="3" key="1">
    <citation type="submission" date="2021-01" db="EMBL/GenBank/DDBJ databases">
        <authorList>
            <person name="Corre E."/>
            <person name="Pelletier E."/>
            <person name="Niang G."/>
            <person name="Scheremetjew M."/>
            <person name="Finn R."/>
            <person name="Kale V."/>
            <person name="Holt S."/>
            <person name="Cochrane G."/>
            <person name="Meng A."/>
            <person name="Brown T."/>
            <person name="Cohen L."/>
        </authorList>
    </citation>
    <scope>NUCLEOTIDE SEQUENCE</scope>
    <source>
        <strain evidence="3">WS</strain>
    </source>
</reference>
<dbReference type="PANTHER" id="PTHR13238">
    <property type="entry name" value="PROTEIN C21ORF59"/>
    <property type="match status" value="1"/>
</dbReference>
<accession>A0A6U0LNL0</accession>
<dbReference type="EMBL" id="HBGD01008814">
    <property type="protein sequence ID" value="CAD9084003.1"/>
    <property type="molecule type" value="Transcribed_RNA"/>
</dbReference>
<protein>
    <submittedName>
        <fullName evidence="3">Uncharacterized protein</fullName>
    </submittedName>
</protein>
<dbReference type="InterPro" id="IPR021298">
    <property type="entry name" value="CFAP298"/>
</dbReference>
<name>A0A6U0LNL0_9EUKA</name>
<evidence type="ECO:0000313" key="3">
    <source>
        <dbReference type="EMBL" id="CAD9084003.1"/>
    </source>
</evidence>
<dbReference type="EMBL" id="HBGD01008813">
    <property type="protein sequence ID" value="CAD9084002.1"/>
    <property type="molecule type" value="Transcribed_RNA"/>
</dbReference>
<dbReference type="AlphaFoldDB" id="A0A6U0LNL0"/>
<evidence type="ECO:0000256" key="1">
    <source>
        <dbReference type="ARBA" id="ARBA00009619"/>
    </source>
</evidence>
<proteinExistence type="inferred from homology"/>
<gene>
    <name evidence="2" type="ORF">PCOS0759_LOCUS7256</name>
    <name evidence="3" type="ORF">PCOS0759_LOCUS7257</name>
</gene>